<feature type="domain" description="Homeobox" evidence="7">
    <location>
        <begin position="164"/>
        <end position="224"/>
    </location>
</feature>
<dbReference type="Gene3D" id="1.10.10.60">
    <property type="entry name" value="Homeodomain-like"/>
    <property type="match status" value="1"/>
</dbReference>
<dbReference type="InterPro" id="IPR009057">
    <property type="entry name" value="Homeodomain-like_sf"/>
</dbReference>
<dbReference type="GO" id="GO:0000977">
    <property type="term" value="F:RNA polymerase II transcription regulatory region sequence-specific DNA binding"/>
    <property type="evidence" value="ECO:0007669"/>
    <property type="project" value="TreeGrafter"/>
</dbReference>
<dbReference type="SUPFAM" id="SSF46689">
    <property type="entry name" value="Homeodomain-like"/>
    <property type="match status" value="1"/>
</dbReference>
<evidence type="ECO:0000256" key="5">
    <source>
        <dbReference type="PROSITE-ProRule" id="PRU00108"/>
    </source>
</evidence>
<dbReference type="PANTHER" id="PTHR24329:SF516">
    <property type="entry name" value="HOMEOBOX PROTEIN GOOSECOID"/>
    <property type="match status" value="1"/>
</dbReference>
<keyword evidence="4 5" id="KW-0539">Nucleus</keyword>
<dbReference type="GO" id="GO:0000981">
    <property type="term" value="F:DNA-binding transcription factor activity, RNA polymerase II-specific"/>
    <property type="evidence" value="ECO:0007669"/>
    <property type="project" value="InterPro"/>
</dbReference>
<dbReference type="EMBL" id="HM146130">
    <property type="protein sequence ID" value="ADM21469.1"/>
    <property type="molecule type" value="mRNA"/>
</dbReference>
<dbReference type="PROSITE" id="PS50071">
    <property type="entry name" value="HOMEOBOX_2"/>
    <property type="match status" value="1"/>
</dbReference>
<accession>F4YXC1</accession>
<dbReference type="GO" id="GO:0005634">
    <property type="term" value="C:nucleus"/>
    <property type="evidence" value="ECO:0007669"/>
    <property type="project" value="UniProtKB-SubCell"/>
</dbReference>
<dbReference type="PROSITE" id="PS00027">
    <property type="entry name" value="HOMEOBOX_1"/>
    <property type="match status" value="1"/>
</dbReference>
<feature type="DNA-binding region" description="Homeobox" evidence="5">
    <location>
        <begin position="166"/>
        <end position="225"/>
    </location>
</feature>
<evidence type="ECO:0000256" key="4">
    <source>
        <dbReference type="ARBA" id="ARBA00023242"/>
    </source>
</evidence>
<evidence type="ECO:0000259" key="7">
    <source>
        <dbReference type="PROSITE" id="PS50071"/>
    </source>
</evidence>
<dbReference type="Pfam" id="PF00046">
    <property type="entry name" value="Homeodomain"/>
    <property type="match status" value="1"/>
</dbReference>
<comment type="subcellular location">
    <subcellularLocation>
        <location evidence="1 5 6">Nucleus</location>
    </subcellularLocation>
</comment>
<dbReference type="FunFam" id="1.10.10.60:FF:000679">
    <property type="entry name" value="Homeobox protein aristaless"/>
    <property type="match status" value="1"/>
</dbReference>
<dbReference type="AlphaFoldDB" id="F4YXC1"/>
<dbReference type="InterPro" id="IPR017970">
    <property type="entry name" value="Homeobox_CS"/>
</dbReference>
<name>F4YXC1_HYDEC</name>
<sequence>MSSFLIKNLLNSDKLSVNKKTAEHDDMPYELRERISNGPPPRNAHMSSKLVVADILKYLRRHHIVYNHQRYQSSMDLSETKEIQSNSCKCDVCSCSVCYEWYMKWEKYYSLPRHGFSIRQSCVTSESIPQFSSPPPQSSRLSKPYGLYFPYPRGLNEPDCNTNGFRRRHRTIFSDEQLQLLERMFSQTHYPDVLMREKIAQIINLTEEKVEVWFKNRRARWRKQKKEVHETEKYKRQFLKKSDTGVLNLDSKSTLSPSSPCKILATFIPTRPRNYVGVRKDSEDVTKINTNV</sequence>
<keyword evidence="2 5" id="KW-0238">DNA-binding</keyword>
<reference evidence="8" key="1">
    <citation type="submission" date="2010-04" db="EMBL/GenBank/DDBJ databases">
        <title>The role of the homeobox gene goosecoid in axial patterning and neural differentiation of Hydractinia echinata.</title>
        <authorList>
            <person name="Kuenzel T."/>
            <person name="Plickert G."/>
        </authorList>
    </citation>
    <scope>NUCLEOTIDE SEQUENCE</scope>
</reference>
<dbReference type="SMART" id="SM00389">
    <property type="entry name" value="HOX"/>
    <property type="match status" value="1"/>
</dbReference>
<evidence type="ECO:0000256" key="6">
    <source>
        <dbReference type="RuleBase" id="RU000682"/>
    </source>
</evidence>
<evidence type="ECO:0000256" key="3">
    <source>
        <dbReference type="ARBA" id="ARBA00023155"/>
    </source>
</evidence>
<dbReference type="InterPro" id="IPR001356">
    <property type="entry name" value="HD"/>
</dbReference>
<organism evidence="8">
    <name type="scientific">Hydractinia echinata</name>
    <name type="common">Snail fur</name>
    <name type="synonym">Hermit crab hydroid</name>
    <dbReference type="NCBI Taxonomy" id="3283270"/>
    <lineage>
        <taxon>Eukaryota</taxon>
        <taxon>Metazoa</taxon>
        <taxon>Cnidaria</taxon>
        <taxon>Anthozoa</taxon>
        <taxon>Octocorallia</taxon>
        <taxon>Malacalcyonacea</taxon>
        <taxon>Cladiellidae</taxon>
        <taxon>Klyxum</taxon>
    </lineage>
</organism>
<dbReference type="CDD" id="cd00086">
    <property type="entry name" value="homeodomain"/>
    <property type="match status" value="1"/>
</dbReference>
<evidence type="ECO:0000256" key="1">
    <source>
        <dbReference type="ARBA" id="ARBA00004123"/>
    </source>
</evidence>
<protein>
    <submittedName>
        <fullName evidence="8">Goosecoid</fullName>
    </submittedName>
</protein>
<keyword evidence="3 5" id="KW-0371">Homeobox</keyword>
<dbReference type="InterPro" id="IPR050649">
    <property type="entry name" value="Paired_Homeobox_TFs"/>
</dbReference>
<evidence type="ECO:0000313" key="8">
    <source>
        <dbReference type="EMBL" id="ADM21469.1"/>
    </source>
</evidence>
<evidence type="ECO:0000256" key="2">
    <source>
        <dbReference type="ARBA" id="ARBA00023125"/>
    </source>
</evidence>
<proteinExistence type="evidence at transcript level"/>
<dbReference type="PANTHER" id="PTHR24329">
    <property type="entry name" value="HOMEOBOX PROTEIN ARISTALESS"/>
    <property type="match status" value="1"/>
</dbReference>